<reference evidence="8" key="1">
    <citation type="submission" date="2023-01" db="EMBL/GenBank/DDBJ databases">
        <title>The growth and conidiation of Purpureocillium lavendulum are regulated by nitrogen source and histone H3K14 acetylation.</title>
        <authorList>
            <person name="Tang P."/>
            <person name="Han J."/>
            <person name="Zhang C."/>
            <person name="Tang P."/>
            <person name="Qi F."/>
            <person name="Zhang K."/>
            <person name="Liang L."/>
        </authorList>
    </citation>
    <scope>NUCLEOTIDE SEQUENCE</scope>
    <source>
        <strain evidence="8">YMF1.00683</strain>
    </source>
</reference>
<dbReference type="Pfam" id="PF13091">
    <property type="entry name" value="PLDc_2"/>
    <property type="match status" value="2"/>
</dbReference>
<organism evidence="8 9">
    <name type="scientific">Purpureocillium lavendulum</name>
    <dbReference type="NCBI Taxonomy" id="1247861"/>
    <lineage>
        <taxon>Eukaryota</taxon>
        <taxon>Fungi</taxon>
        <taxon>Dikarya</taxon>
        <taxon>Ascomycota</taxon>
        <taxon>Pezizomycotina</taxon>
        <taxon>Sordariomycetes</taxon>
        <taxon>Hypocreomycetidae</taxon>
        <taxon>Hypocreales</taxon>
        <taxon>Ophiocordycipitaceae</taxon>
        <taxon>Purpureocillium</taxon>
    </lineage>
</organism>
<dbReference type="AlphaFoldDB" id="A0AB34FDV8"/>
<evidence type="ECO:0000259" key="7">
    <source>
        <dbReference type="PROSITE" id="PS50035"/>
    </source>
</evidence>
<keyword evidence="3" id="KW-0443">Lipid metabolism</keyword>
<evidence type="ECO:0000313" key="9">
    <source>
        <dbReference type="Proteomes" id="UP001163105"/>
    </source>
</evidence>
<feature type="domain" description="PLD phosphodiesterase" evidence="7">
    <location>
        <begin position="338"/>
        <end position="372"/>
    </location>
</feature>
<dbReference type="InterPro" id="IPR001736">
    <property type="entry name" value="PLipase_D/transphosphatidylase"/>
</dbReference>
<evidence type="ECO:0000313" key="8">
    <source>
        <dbReference type="EMBL" id="KAJ6437227.1"/>
    </source>
</evidence>
<dbReference type="InterPro" id="IPR051406">
    <property type="entry name" value="PLD_domain"/>
</dbReference>
<dbReference type="GO" id="GO:0016891">
    <property type="term" value="F:RNA endonuclease activity producing 5'-phosphomonoesters, hydrolytic mechanism"/>
    <property type="evidence" value="ECO:0007669"/>
    <property type="project" value="TreeGrafter"/>
</dbReference>
<evidence type="ECO:0000256" key="5">
    <source>
        <dbReference type="ARBA" id="ARBA00040549"/>
    </source>
</evidence>
<accession>A0AB34FDV8</accession>
<dbReference type="PANTHER" id="PTHR43856">
    <property type="entry name" value="CARDIOLIPIN HYDROLASE"/>
    <property type="match status" value="1"/>
</dbReference>
<gene>
    <name evidence="8" type="ORF">O9K51_10198</name>
</gene>
<dbReference type="Proteomes" id="UP001163105">
    <property type="component" value="Unassembled WGS sequence"/>
</dbReference>
<keyword evidence="1" id="KW-0378">Hydrolase</keyword>
<feature type="chain" id="PRO_5044313767" description="Mitochondrial cardiolipin hydrolase" evidence="6">
    <location>
        <begin position="18"/>
        <end position="410"/>
    </location>
</feature>
<keyword evidence="6" id="KW-0732">Signal</keyword>
<sequence>MLLQTLAAAVLAAPALAADPLLGKPVFNNPAGTETQQYAIFQQLARVIDHVPAGETIALSWFGFDASYTDTDTRPNIADRLVRAKKRGVQVRVVLDNNKLKNSKAYPYKTLAPVLGTDDAAKSFIVLCPDKKGCIAKRKIYADTTAYNHNKFLIASRIVLDSGKNVSDVVFQSSSNLGTWDADTAWNNAITWSETSSYKNYQRYFNDLRVNHDGKGVENYYWIGKSADKYKTHFFPRKETNGDLNQASTDTIVSALNAVKCSYKDSKGNTHQTDVRVVMWAFTRVAVANKLAALVRAGCWVDVVYTAGNDNESVVKALKNTGGKKIGVTRCSVPYKGRKLRPHSKIMLIDGAYDDDQVPRIFMGSHNYAMSALRNADESLVRIRDGAVHAEYLHNFYAVRDTCSGKTPPK</sequence>
<feature type="signal peptide" evidence="6">
    <location>
        <begin position="1"/>
        <end position="17"/>
    </location>
</feature>
<protein>
    <recommendedName>
        <fullName evidence="5">Mitochondrial cardiolipin hydrolase</fullName>
    </recommendedName>
</protein>
<dbReference type="PROSITE" id="PS50035">
    <property type="entry name" value="PLD"/>
    <property type="match status" value="1"/>
</dbReference>
<dbReference type="SUPFAM" id="SSF56024">
    <property type="entry name" value="Phospholipase D/nuclease"/>
    <property type="match status" value="2"/>
</dbReference>
<evidence type="ECO:0000256" key="6">
    <source>
        <dbReference type="SAM" id="SignalP"/>
    </source>
</evidence>
<dbReference type="InterPro" id="IPR025202">
    <property type="entry name" value="PLD-like_dom"/>
</dbReference>
<keyword evidence="9" id="KW-1185">Reference proteome</keyword>
<evidence type="ECO:0000256" key="2">
    <source>
        <dbReference type="ARBA" id="ARBA00022963"/>
    </source>
</evidence>
<dbReference type="GO" id="GO:0016042">
    <property type="term" value="P:lipid catabolic process"/>
    <property type="evidence" value="ECO:0007669"/>
    <property type="project" value="UniProtKB-KW"/>
</dbReference>
<comment type="similarity">
    <text evidence="4">Belongs to the phospholipase D family. MitoPLD/Zucchini subfamily.</text>
</comment>
<comment type="caution">
    <text evidence="8">The sequence shown here is derived from an EMBL/GenBank/DDBJ whole genome shotgun (WGS) entry which is preliminary data.</text>
</comment>
<dbReference type="EMBL" id="JAQHRD010000013">
    <property type="protein sequence ID" value="KAJ6437227.1"/>
    <property type="molecule type" value="Genomic_DNA"/>
</dbReference>
<evidence type="ECO:0000256" key="1">
    <source>
        <dbReference type="ARBA" id="ARBA00022801"/>
    </source>
</evidence>
<name>A0AB34FDV8_9HYPO</name>
<evidence type="ECO:0000256" key="4">
    <source>
        <dbReference type="ARBA" id="ARBA00038012"/>
    </source>
</evidence>
<evidence type="ECO:0000256" key="3">
    <source>
        <dbReference type="ARBA" id="ARBA00023098"/>
    </source>
</evidence>
<proteinExistence type="inferred from homology"/>
<keyword evidence="2" id="KW-0442">Lipid degradation</keyword>
<dbReference type="Gene3D" id="3.30.870.10">
    <property type="entry name" value="Endonuclease Chain A"/>
    <property type="match status" value="2"/>
</dbReference>
<dbReference type="PANTHER" id="PTHR43856:SF1">
    <property type="entry name" value="MITOCHONDRIAL CARDIOLIPIN HYDROLASE"/>
    <property type="match status" value="1"/>
</dbReference>